<feature type="coiled-coil region" evidence="4">
    <location>
        <begin position="278"/>
        <end position="312"/>
    </location>
</feature>
<dbReference type="InterPro" id="IPR003593">
    <property type="entry name" value="AAA+_ATPase"/>
</dbReference>
<evidence type="ECO:0000256" key="4">
    <source>
        <dbReference type="SAM" id="Coils"/>
    </source>
</evidence>
<dbReference type="CDD" id="cd03221">
    <property type="entry name" value="ABCF_EF-3"/>
    <property type="match status" value="2"/>
</dbReference>
<dbReference type="EMBL" id="WXEX01000004">
    <property type="protein sequence ID" value="MZP42668.1"/>
    <property type="molecule type" value="Genomic_DNA"/>
</dbReference>
<dbReference type="InterPro" id="IPR017871">
    <property type="entry name" value="ABC_transporter-like_CS"/>
</dbReference>
<evidence type="ECO:0000313" key="7">
    <source>
        <dbReference type="EMBL" id="MZP42668.1"/>
    </source>
</evidence>
<keyword evidence="4" id="KW-0175">Coiled coil</keyword>
<dbReference type="Proteomes" id="UP000471031">
    <property type="component" value="Unassembled WGS sequence"/>
</dbReference>
<keyword evidence="2" id="KW-0547">Nucleotide-binding</keyword>
<feature type="region of interest" description="Disordered" evidence="5">
    <location>
        <begin position="130"/>
        <end position="162"/>
    </location>
</feature>
<feature type="region of interest" description="Disordered" evidence="5">
    <location>
        <begin position="597"/>
        <end position="633"/>
    </location>
</feature>
<dbReference type="Pfam" id="PF00005">
    <property type="entry name" value="ABC_tran"/>
    <property type="match status" value="2"/>
</dbReference>
<evidence type="ECO:0000256" key="1">
    <source>
        <dbReference type="ARBA" id="ARBA00022737"/>
    </source>
</evidence>
<dbReference type="PROSITE" id="PS50893">
    <property type="entry name" value="ABC_TRANSPORTER_2"/>
    <property type="match status" value="2"/>
</dbReference>
<feature type="compositionally biased region" description="Basic and acidic residues" evidence="5">
    <location>
        <begin position="130"/>
        <end position="160"/>
    </location>
</feature>
<protein>
    <submittedName>
        <fullName evidence="7">ABC-F type ribosomal protection protein</fullName>
    </submittedName>
</protein>
<keyword evidence="3" id="KW-0067">ATP-binding</keyword>
<dbReference type="InterPro" id="IPR050611">
    <property type="entry name" value="ABCF"/>
</dbReference>
<evidence type="ECO:0000313" key="8">
    <source>
        <dbReference type="Proteomes" id="UP000471031"/>
    </source>
</evidence>
<gene>
    <name evidence="7" type="primary">abc-f</name>
    <name evidence="7" type="ORF">GTO89_06400</name>
</gene>
<proteinExistence type="predicted"/>
<dbReference type="OrthoDB" id="9801441at2"/>
<dbReference type="InterPro" id="IPR027417">
    <property type="entry name" value="P-loop_NTPase"/>
</dbReference>
<sequence length="680" mass="75878">MVFAQFKAGVLYPATRRSRRSSSRRPCGCPPLACCAPVRVDLRAILSWTPKGGFFMVVAAFCAVKKYFGDRLILAIDELKIYRHDRIGVVGRNGAGKSTLLRLLEGQLHPDEGRIRRYAEMAVIAQLGEGAEKRHDAERRDQGDPLNHRDSRRDKDRDPVDGDIWTQESAYTEKLFHVQPGHCEQRSGGEWTRRKIAAALGRPSGILLADEPTANLDLAGARLLESRLMAYDGAILLVSHDRELLDRLCNRILEIENGCVRLFEGSYAAYRDQKRTEAAQQMAEYTAYVEERERLEAAMREKSQQAKAIRSTPTRMGNSEARLHKRGVNSKRAKIDRGAQAIASRLAQLEEKERPETPPGIFFDRPGEGALPGKIAIRADNVSKRIGDRELFGGVSFEIRRGRKVALVGDNGAGKSTLLHMILAREQGITVHPAARIGFFDQNVERLPGERTVLETLRNVTNRPESFVRTLLARLNFRRDDVHKPVGMLSGGERVKVQLALTLVQDFNVLLLDEPTNYLDIDALEALESLLKEYPGTVLFVSHDRRLIEQVADEILLVEGGRVSASQPALTALSTLAAHPASPAHSAHSAYPVHPAHPARLKQPERAQPLTEKPVGSAGRRPGPTKADHSGERLLLQCRMADLGGRLSLPRRKGDEAERSRWEEEYRQVVAELARLNRHD</sequence>
<keyword evidence="8" id="KW-1185">Reference proteome</keyword>
<reference evidence="7 8" key="1">
    <citation type="submission" date="2020-01" db="EMBL/GenBank/DDBJ databases">
        <title>Whole genome sequence of Heliobacterium gestii DSM 11169.</title>
        <authorList>
            <person name="Kyndt J.A."/>
            <person name="Meyer T.E."/>
        </authorList>
    </citation>
    <scope>NUCLEOTIDE SEQUENCE [LARGE SCALE GENOMIC DNA]</scope>
    <source>
        <strain evidence="7 8">DSM 11169</strain>
    </source>
</reference>
<accession>A0A845L8Y4</accession>
<dbReference type="PANTHER" id="PTHR19211:SF100">
    <property type="entry name" value="RIBOSOME PROTECTION PROTEIN VMLR"/>
    <property type="match status" value="1"/>
</dbReference>
<evidence type="ECO:0000256" key="2">
    <source>
        <dbReference type="ARBA" id="ARBA00022741"/>
    </source>
</evidence>
<dbReference type="AlphaFoldDB" id="A0A845L8Y4"/>
<keyword evidence="1" id="KW-0677">Repeat</keyword>
<feature type="domain" description="ABC transporter" evidence="6">
    <location>
        <begin position="377"/>
        <end position="585"/>
    </location>
</feature>
<dbReference type="SUPFAM" id="SSF52540">
    <property type="entry name" value="P-loop containing nucleoside triphosphate hydrolases"/>
    <property type="match status" value="2"/>
</dbReference>
<evidence type="ECO:0000256" key="3">
    <source>
        <dbReference type="ARBA" id="ARBA00022840"/>
    </source>
</evidence>
<dbReference type="GO" id="GO:0005524">
    <property type="term" value="F:ATP binding"/>
    <property type="evidence" value="ECO:0007669"/>
    <property type="project" value="UniProtKB-KW"/>
</dbReference>
<dbReference type="NCBIfam" id="NF000355">
    <property type="entry name" value="ribo_prot_ABC_F"/>
    <property type="match status" value="1"/>
</dbReference>
<dbReference type="Gene3D" id="3.40.50.300">
    <property type="entry name" value="P-loop containing nucleotide triphosphate hydrolases"/>
    <property type="match status" value="2"/>
</dbReference>
<organism evidence="7 8">
    <name type="scientific">Heliomicrobium gestii</name>
    <name type="common">Heliobacterium gestii</name>
    <dbReference type="NCBI Taxonomy" id="2699"/>
    <lineage>
        <taxon>Bacteria</taxon>
        <taxon>Bacillati</taxon>
        <taxon>Bacillota</taxon>
        <taxon>Clostridia</taxon>
        <taxon>Eubacteriales</taxon>
        <taxon>Heliobacteriaceae</taxon>
        <taxon>Heliomicrobium</taxon>
    </lineage>
</organism>
<comment type="caution">
    <text evidence="7">The sequence shown here is derived from an EMBL/GenBank/DDBJ whole genome shotgun (WGS) entry which is preliminary data.</text>
</comment>
<evidence type="ECO:0000256" key="5">
    <source>
        <dbReference type="SAM" id="MobiDB-lite"/>
    </source>
</evidence>
<dbReference type="PANTHER" id="PTHR19211">
    <property type="entry name" value="ATP-BINDING TRANSPORT PROTEIN-RELATED"/>
    <property type="match status" value="1"/>
</dbReference>
<name>A0A845L8Y4_HELGE</name>
<dbReference type="SMART" id="SM00382">
    <property type="entry name" value="AAA"/>
    <property type="match status" value="2"/>
</dbReference>
<evidence type="ECO:0000259" key="6">
    <source>
        <dbReference type="PROSITE" id="PS50893"/>
    </source>
</evidence>
<dbReference type="InterPro" id="IPR003439">
    <property type="entry name" value="ABC_transporter-like_ATP-bd"/>
</dbReference>
<feature type="domain" description="ABC transporter" evidence="6">
    <location>
        <begin position="59"/>
        <end position="282"/>
    </location>
</feature>
<dbReference type="PROSITE" id="PS00211">
    <property type="entry name" value="ABC_TRANSPORTER_1"/>
    <property type="match status" value="1"/>
</dbReference>
<dbReference type="GO" id="GO:0016887">
    <property type="term" value="F:ATP hydrolysis activity"/>
    <property type="evidence" value="ECO:0007669"/>
    <property type="project" value="InterPro"/>
</dbReference>